<evidence type="ECO:0000313" key="2">
    <source>
        <dbReference type="EMBL" id="MFB9326992.1"/>
    </source>
</evidence>
<dbReference type="EMBL" id="JBHMDO010000022">
    <property type="protein sequence ID" value="MFB9326992.1"/>
    <property type="molecule type" value="Genomic_DNA"/>
</dbReference>
<evidence type="ECO:0000313" key="3">
    <source>
        <dbReference type="Proteomes" id="UP001589747"/>
    </source>
</evidence>
<organism evidence="2 3">
    <name type="scientific">Paenibacillus aurantiacus</name>
    <dbReference type="NCBI Taxonomy" id="1936118"/>
    <lineage>
        <taxon>Bacteria</taxon>
        <taxon>Bacillati</taxon>
        <taxon>Bacillota</taxon>
        <taxon>Bacilli</taxon>
        <taxon>Bacillales</taxon>
        <taxon>Paenibacillaceae</taxon>
        <taxon>Paenibacillus</taxon>
    </lineage>
</organism>
<feature type="region of interest" description="Disordered" evidence="1">
    <location>
        <begin position="71"/>
        <end position="97"/>
    </location>
</feature>
<accession>A0ABV5KS98</accession>
<keyword evidence="3" id="KW-1185">Reference proteome</keyword>
<evidence type="ECO:0000256" key="1">
    <source>
        <dbReference type="SAM" id="MobiDB-lite"/>
    </source>
</evidence>
<reference evidence="2 3" key="1">
    <citation type="submission" date="2024-09" db="EMBL/GenBank/DDBJ databases">
        <authorList>
            <person name="Sun Q."/>
            <person name="Mori K."/>
        </authorList>
    </citation>
    <scope>NUCLEOTIDE SEQUENCE [LARGE SCALE GENOMIC DNA]</scope>
    <source>
        <strain evidence="2 3">TISTR 2452</strain>
    </source>
</reference>
<dbReference type="RefSeq" id="WP_377494799.1">
    <property type="nucleotide sequence ID" value="NZ_JBHMDO010000022.1"/>
</dbReference>
<gene>
    <name evidence="2" type="ORF">ACFFSY_13775</name>
</gene>
<comment type="caution">
    <text evidence="2">The sequence shown here is derived from an EMBL/GenBank/DDBJ whole genome shotgun (WGS) entry which is preliminary data.</text>
</comment>
<sequence>MAAKQRVTKMKEKAGNAAGETVLLFKVNQALSEDEHAILAERVRDEQERSGVKIVLVPQVVTAEVVTLGAVAEETPEATQGEEDNKQEPTADSSGDE</sequence>
<name>A0ABV5KS98_9BACL</name>
<dbReference type="Proteomes" id="UP001589747">
    <property type="component" value="Unassembled WGS sequence"/>
</dbReference>
<proteinExistence type="predicted"/>
<protein>
    <submittedName>
        <fullName evidence="2">Uncharacterized protein</fullName>
    </submittedName>
</protein>